<evidence type="ECO:0000313" key="1">
    <source>
        <dbReference type="EMBL" id="GMI44682.1"/>
    </source>
</evidence>
<reference evidence="2" key="1">
    <citation type="journal article" date="2023" name="Commun. Biol.">
        <title>Genome analysis of Parmales, the sister group of diatoms, reveals the evolutionary specialization of diatoms from phago-mixotrophs to photoautotrophs.</title>
        <authorList>
            <person name="Ban H."/>
            <person name="Sato S."/>
            <person name="Yoshikawa S."/>
            <person name="Yamada K."/>
            <person name="Nakamura Y."/>
            <person name="Ichinomiya M."/>
            <person name="Sato N."/>
            <person name="Blanc-Mathieu R."/>
            <person name="Endo H."/>
            <person name="Kuwata A."/>
            <person name="Ogata H."/>
        </authorList>
    </citation>
    <scope>NUCLEOTIDE SEQUENCE [LARGE SCALE GENOMIC DNA]</scope>
</reference>
<accession>A0A9W7LCJ2</accession>
<name>A0A9W7LCJ2_9STRA</name>
<sequence length="68" mass="7746">MYADVGINGVRAQVIRTSEMTEEKGFFGLRKGYNRLFLKKDDVISFRCVTIDGKSIDAGMHFAPDWSR</sequence>
<dbReference type="EMBL" id="BRYA01001490">
    <property type="protein sequence ID" value="GMI44682.1"/>
    <property type="molecule type" value="Genomic_DNA"/>
</dbReference>
<protein>
    <submittedName>
        <fullName evidence="1">Uncharacterized protein</fullName>
    </submittedName>
</protein>
<gene>
    <name evidence="1" type="ORF">TrCOL_g7722</name>
</gene>
<dbReference type="Proteomes" id="UP001165065">
    <property type="component" value="Unassembled WGS sequence"/>
</dbReference>
<evidence type="ECO:0000313" key="2">
    <source>
        <dbReference type="Proteomes" id="UP001165065"/>
    </source>
</evidence>
<comment type="caution">
    <text evidence="1">The sequence shown here is derived from an EMBL/GenBank/DDBJ whole genome shotgun (WGS) entry which is preliminary data.</text>
</comment>
<proteinExistence type="predicted"/>
<organism evidence="1 2">
    <name type="scientific">Triparma columacea</name>
    <dbReference type="NCBI Taxonomy" id="722753"/>
    <lineage>
        <taxon>Eukaryota</taxon>
        <taxon>Sar</taxon>
        <taxon>Stramenopiles</taxon>
        <taxon>Ochrophyta</taxon>
        <taxon>Bolidophyceae</taxon>
        <taxon>Parmales</taxon>
        <taxon>Triparmaceae</taxon>
        <taxon>Triparma</taxon>
    </lineage>
</organism>
<keyword evidence="2" id="KW-1185">Reference proteome</keyword>
<dbReference type="AlphaFoldDB" id="A0A9W7LCJ2"/>